<dbReference type="InterPro" id="IPR024265">
    <property type="entry name" value="DUF3788"/>
</dbReference>
<dbReference type="EMBL" id="LK932359">
    <property type="protein sequence ID" value="CDS83984.1"/>
    <property type="molecule type" value="Genomic_DNA"/>
</dbReference>
<evidence type="ECO:0000313" key="1">
    <source>
        <dbReference type="EMBL" id="CDS83876.1"/>
    </source>
</evidence>
<dbReference type="EMBL" id="LK933525">
    <property type="protein sequence ID" value="CDT81080.1"/>
    <property type="molecule type" value="Genomic_DNA"/>
</dbReference>
<proteinExistence type="predicted"/>
<accession>A0A069B2A5</accession>
<gene>
    <name evidence="3" type="ORF">BN1095_810006</name>
    <name evidence="1" type="ORF">BN1096_250006</name>
    <name evidence="2" type="ORF">BN1097_240006</name>
</gene>
<organism evidence="3">
    <name type="scientific">Clostridioides difficile</name>
    <name type="common">Peptoclostridium difficile</name>
    <dbReference type="NCBI Taxonomy" id="1496"/>
    <lineage>
        <taxon>Bacteria</taxon>
        <taxon>Bacillati</taxon>
        <taxon>Bacillota</taxon>
        <taxon>Clostridia</taxon>
        <taxon>Peptostreptococcales</taxon>
        <taxon>Peptostreptococcaceae</taxon>
        <taxon>Clostridioides</taxon>
    </lineage>
</organism>
<dbReference type="RefSeq" id="WP_021366214.1">
    <property type="nucleotide sequence ID" value="NZ_BBYB01000180.1"/>
</dbReference>
<name>A0A069B2A5_CLODI</name>
<dbReference type="EMBL" id="LK932475">
    <property type="protein sequence ID" value="CDS83876.1"/>
    <property type="molecule type" value="Genomic_DNA"/>
</dbReference>
<reference evidence="3" key="1">
    <citation type="submission" date="2014-07" db="EMBL/GenBank/DDBJ databases">
        <authorList>
            <person name="Monot Marc"/>
        </authorList>
    </citation>
    <scope>NUCLEOTIDE SEQUENCE</scope>
    <source>
        <strain evidence="3">7032989</strain>
        <strain evidence="2">7032994</strain>
    </source>
</reference>
<dbReference type="Pfam" id="PF12663">
    <property type="entry name" value="DUF3788"/>
    <property type="match status" value="1"/>
</dbReference>
<evidence type="ECO:0000313" key="2">
    <source>
        <dbReference type="EMBL" id="CDS83984.1"/>
    </source>
</evidence>
<evidence type="ECO:0000313" key="3">
    <source>
        <dbReference type="EMBL" id="CDT81080.1"/>
    </source>
</evidence>
<sequence length="146" mass="17149">MYERMLDKSNKPCLSQIIEYIGKDGYARLCKLETYLKTQYNLSRELRFPFGNNYGWGYKYSHKSFHLFYAFFEKGTFTVLIQIGDKQVPAVEKTLVALTPKAKELWVTRYPCGNNGGWIKYRILEDADLLDIIQYIRAKKSPPKQN</sequence>
<protein>
    <recommendedName>
        <fullName evidence="4">DUF3788 domain-containing protein</fullName>
    </recommendedName>
</protein>
<evidence type="ECO:0008006" key="4">
    <source>
        <dbReference type="Google" id="ProtNLM"/>
    </source>
</evidence>
<dbReference type="AlphaFoldDB" id="A0A069B2A5"/>